<dbReference type="Pfam" id="PF01764">
    <property type="entry name" value="Lipase_3"/>
    <property type="match status" value="1"/>
</dbReference>
<dbReference type="InterPro" id="IPR029058">
    <property type="entry name" value="AB_hydrolase_fold"/>
</dbReference>
<reference evidence="2 3" key="1">
    <citation type="journal article" date="2011" name="J. Bacteriol.">
        <title>Complete genome sequence of the industrial strain Bacillus megaterium WSH-002.</title>
        <authorList>
            <person name="Liu L."/>
            <person name="Li Y."/>
            <person name="Zhang J."/>
            <person name="Zou W."/>
            <person name="Zhou Z."/>
            <person name="Liu J."/>
            <person name="Li X."/>
            <person name="Wang L."/>
            <person name="Chen J."/>
        </authorList>
    </citation>
    <scope>NUCLEOTIDE SEQUENCE [LARGE SCALE GENOMIC DNA]</scope>
    <source>
        <strain evidence="2 3">WSH-002</strain>
    </source>
</reference>
<dbReference type="RefSeq" id="WP_014461887.1">
    <property type="nucleotide sequence ID" value="NC_017138.1"/>
</dbReference>
<accession>A0A8D3X4R5</accession>
<dbReference type="CDD" id="cd00519">
    <property type="entry name" value="Lipase_3"/>
    <property type="match status" value="1"/>
</dbReference>
<proteinExistence type="predicted"/>
<feature type="domain" description="Fungal lipase-type" evidence="1">
    <location>
        <begin position="67"/>
        <end position="196"/>
    </location>
</feature>
<sequence>MMRIEPLFYRPLALDLLYACVLAYKQYAQGGTFDVPEGYRLIKSFKASAVGVQEWFGFILESDDSIVIAFRGTQSEADWIADARIKQRPYPYNQQAGLVHEGFLAVYESCRDEIFETYQSLTPKPLYITGHSLGGALAALHALDVATNASFPEVTMYNYGAPRVGDPQFVQTYTNLVSNSRCFVNTTDTVPKIPPKRLYSPSTKQTIYYDQDPLQLSFTIQTGSTVGNHNPQTYSVGIWMMSDYPILVQNKNRRNACFFMHRLLL</sequence>
<dbReference type="EMBL" id="CP003017">
    <property type="protein sequence ID" value="AEN91775.1"/>
    <property type="molecule type" value="Genomic_DNA"/>
</dbReference>
<dbReference type="PANTHER" id="PTHR45856">
    <property type="entry name" value="ALPHA/BETA-HYDROLASES SUPERFAMILY PROTEIN"/>
    <property type="match status" value="1"/>
</dbReference>
<dbReference type="InterPro" id="IPR002921">
    <property type="entry name" value="Fungal_lipase-type"/>
</dbReference>
<dbReference type="InterPro" id="IPR051218">
    <property type="entry name" value="Sec_MonoDiacylglyc_Lipase"/>
</dbReference>
<evidence type="ECO:0000313" key="3">
    <source>
        <dbReference type="Proteomes" id="UP000001283"/>
    </source>
</evidence>
<dbReference type="Proteomes" id="UP000001283">
    <property type="component" value="Chromosome"/>
</dbReference>
<dbReference type="Gene3D" id="3.40.50.1820">
    <property type="entry name" value="alpha/beta hydrolase"/>
    <property type="match status" value="1"/>
</dbReference>
<name>A0A8D3X4R5_PRIMW</name>
<dbReference type="SUPFAM" id="SSF53474">
    <property type="entry name" value="alpha/beta-Hydrolases"/>
    <property type="match status" value="1"/>
</dbReference>
<protein>
    <submittedName>
        <fullName evidence="2">Lipase class 3</fullName>
    </submittedName>
</protein>
<dbReference type="GO" id="GO:0006629">
    <property type="term" value="P:lipid metabolic process"/>
    <property type="evidence" value="ECO:0007669"/>
    <property type="project" value="InterPro"/>
</dbReference>
<evidence type="ECO:0000313" key="2">
    <source>
        <dbReference type="EMBL" id="AEN91775.1"/>
    </source>
</evidence>
<evidence type="ECO:0000259" key="1">
    <source>
        <dbReference type="Pfam" id="PF01764"/>
    </source>
</evidence>
<dbReference type="PANTHER" id="PTHR45856:SF24">
    <property type="entry name" value="FUNGAL LIPASE-LIKE DOMAIN-CONTAINING PROTEIN"/>
    <property type="match status" value="1"/>
</dbReference>
<gene>
    <name evidence="2" type="ORF">BMWSH_4897</name>
</gene>
<dbReference type="AlphaFoldDB" id="A0A8D3X4R5"/>
<dbReference type="KEGG" id="bmh:BMWSH_4897"/>
<organism evidence="2 3">
    <name type="scientific">Priestia megaterium (strain WSH-002)</name>
    <name type="common">Bacillus megaterium</name>
    <dbReference type="NCBI Taxonomy" id="1006007"/>
    <lineage>
        <taxon>Bacteria</taxon>
        <taxon>Bacillati</taxon>
        <taxon>Bacillota</taxon>
        <taxon>Bacilli</taxon>
        <taxon>Bacillales</taxon>
        <taxon>Bacillaceae</taxon>
        <taxon>Priestia</taxon>
    </lineage>
</organism>